<gene>
    <name evidence="2" type="ORF">SAMN05216559_0202</name>
</gene>
<name>A0A1I6K4Y2_9EURY</name>
<dbReference type="RefSeq" id="WP_177227101.1">
    <property type="nucleotide sequence ID" value="NZ_FOZK01000001.1"/>
</dbReference>
<reference evidence="2 3" key="1">
    <citation type="submission" date="2016-10" db="EMBL/GenBank/DDBJ databases">
        <authorList>
            <person name="de Groot N.N."/>
        </authorList>
    </citation>
    <scope>NUCLEOTIDE SEQUENCE [LARGE SCALE GENOMIC DNA]</scope>
    <source>
        <strain evidence="2 3">CGMCC 1.10457</strain>
    </source>
</reference>
<accession>A0A1I6K4Y2</accession>
<keyword evidence="3" id="KW-1185">Reference proteome</keyword>
<keyword evidence="1" id="KW-1133">Transmembrane helix</keyword>
<organism evidence="2 3">
    <name type="scientific">Halomicrobium zhouii</name>
    <dbReference type="NCBI Taxonomy" id="767519"/>
    <lineage>
        <taxon>Archaea</taxon>
        <taxon>Methanobacteriati</taxon>
        <taxon>Methanobacteriota</taxon>
        <taxon>Stenosarchaea group</taxon>
        <taxon>Halobacteria</taxon>
        <taxon>Halobacteriales</taxon>
        <taxon>Haloarculaceae</taxon>
        <taxon>Halomicrobium</taxon>
    </lineage>
</organism>
<feature type="transmembrane region" description="Helical" evidence="1">
    <location>
        <begin position="12"/>
        <end position="32"/>
    </location>
</feature>
<proteinExistence type="predicted"/>
<keyword evidence="1" id="KW-0812">Transmembrane</keyword>
<dbReference type="Pfam" id="PF24431">
    <property type="entry name" value="DUF7554"/>
    <property type="match status" value="1"/>
</dbReference>
<dbReference type="EMBL" id="FOZK01000001">
    <property type="protein sequence ID" value="SFR86301.1"/>
    <property type="molecule type" value="Genomic_DNA"/>
</dbReference>
<protein>
    <submittedName>
        <fullName evidence="2">Uncharacterized protein</fullName>
    </submittedName>
</protein>
<dbReference type="AlphaFoldDB" id="A0A1I6K4Y2"/>
<evidence type="ECO:0000313" key="2">
    <source>
        <dbReference type="EMBL" id="SFR86301.1"/>
    </source>
</evidence>
<evidence type="ECO:0000256" key="1">
    <source>
        <dbReference type="SAM" id="Phobius"/>
    </source>
</evidence>
<evidence type="ECO:0000313" key="3">
    <source>
        <dbReference type="Proteomes" id="UP000199062"/>
    </source>
</evidence>
<feature type="transmembrane region" description="Helical" evidence="1">
    <location>
        <begin position="38"/>
        <end position="55"/>
    </location>
</feature>
<keyword evidence="1" id="KW-0472">Membrane</keyword>
<sequence length="56" mass="6309">MLDDVPVETLLKVVLVLVIVWIALDIVSELVFELLGPFRPLVGLLIIALVVVWWLD</sequence>
<dbReference type="InterPro" id="IPR055976">
    <property type="entry name" value="DUF7554"/>
</dbReference>
<dbReference type="Proteomes" id="UP000199062">
    <property type="component" value="Unassembled WGS sequence"/>
</dbReference>